<dbReference type="EMBL" id="VSRR010125606">
    <property type="protein sequence ID" value="MPD01060.1"/>
    <property type="molecule type" value="Genomic_DNA"/>
</dbReference>
<reference evidence="2 3" key="1">
    <citation type="submission" date="2019-05" db="EMBL/GenBank/DDBJ databases">
        <title>Another draft genome of Portunus trituberculatus and its Hox gene families provides insights of decapod evolution.</title>
        <authorList>
            <person name="Jeong J.-H."/>
            <person name="Song I."/>
            <person name="Kim S."/>
            <person name="Choi T."/>
            <person name="Kim D."/>
            <person name="Ryu S."/>
            <person name="Kim W."/>
        </authorList>
    </citation>
    <scope>NUCLEOTIDE SEQUENCE [LARGE SCALE GENOMIC DNA]</scope>
    <source>
        <tissue evidence="2">Muscle</tissue>
    </source>
</reference>
<keyword evidence="3" id="KW-1185">Reference proteome</keyword>
<name>A0A5B7K235_PORTR</name>
<dbReference type="AlphaFoldDB" id="A0A5B7K235"/>
<accession>A0A5B7K235</accession>
<proteinExistence type="predicted"/>
<evidence type="ECO:0000256" key="1">
    <source>
        <dbReference type="SAM" id="MobiDB-lite"/>
    </source>
</evidence>
<gene>
    <name evidence="2" type="ORF">E2C01_096572</name>
</gene>
<feature type="compositionally biased region" description="Basic and acidic residues" evidence="1">
    <location>
        <begin position="25"/>
        <end position="41"/>
    </location>
</feature>
<dbReference type="Proteomes" id="UP000324222">
    <property type="component" value="Unassembled WGS sequence"/>
</dbReference>
<feature type="region of interest" description="Disordered" evidence="1">
    <location>
        <begin position="1"/>
        <end position="42"/>
    </location>
</feature>
<sequence>MGGQGPGGAGPPVRRVLELPPPQPDRPKDPLSEELREKKGGIEGISLHGITIMLRINTCGEKRGII</sequence>
<feature type="compositionally biased region" description="Gly residues" evidence="1">
    <location>
        <begin position="1"/>
        <end position="10"/>
    </location>
</feature>
<organism evidence="2 3">
    <name type="scientific">Portunus trituberculatus</name>
    <name type="common">Swimming crab</name>
    <name type="synonym">Neptunus trituberculatus</name>
    <dbReference type="NCBI Taxonomy" id="210409"/>
    <lineage>
        <taxon>Eukaryota</taxon>
        <taxon>Metazoa</taxon>
        <taxon>Ecdysozoa</taxon>
        <taxon>Arthropoda</taxon>
        <taxon>Crustacea</taxon>
        <taxon>Multicrustacea</taxon>
        <taxon>Malacostraca</taxon>
        <taxon>Eumalacostraca</taxon>
        <taxon>Eucarida</taxon>
        <taxon>Decapoda</taxon>
        <taxon>Pleocyemata</taxon>
        <taxon>Brachyura</taxon>
        <taxon>Eubrachyura</taxon>
        <taxon>Portunoidea</taxon>
        <taxon>Portunidae</taxon>
        <taxon>Portuninae</taxon>
        <taxon>Portunus</taxon>
    </lineage>
</organism>
<evidence type="ECO:0000313" key="2">
    <source>
        <dbReference type="EMBL" id="MPD01060.1"/>
    </source>
</evidence>
<protein>
    <submittedName>
        <fullName evidence="2">Uncharacterized protein</fullName>
    </submittedName>
</protein>
<evidence type="ECO:0000313" key="3">
    <source>
        <dbReference type="Proteomes" id="UP000324222"/>
    </source>
</evidence>
<comment type="caution">
    <text evidence="2">The sequence shown here is derived from an EMBL/GenBank/DDBJ whole genome shotgun (WGS) entry which is preliminary data.</text>
</comment>